<gene>
    <name evidence="2" type="ORF">GCM10025772_28170</name>
</gene>
<sequence length="164" mass="17879">MLGYLVTALPHIVAILSLVFLTKALIECFKGKVPSAPAAIGRALGIIVLGQLTCFYLLWYIFSFLLSFINIAAKDSSIALFHGPIGIIFILAAGFLAVRTFEDTQSMNLKIVAVIGLLIQGLITAFNFNEGLSTNIALYLLIPLIFIGGYIGKRTPNKLFKRDK</sequence>
<keyword evidence="1" id="KW-0812">Transmembrane</keyword>
<feature type="transmembrane region" description="Helical" evidence="1">
    <location>
        <begin position="46"/>
        <end position="72"/>
    </location>
</feature>
<proteinExistence type="predicted"/>
<accession>A0ABP9SF45</accession>
<dbReference type="EMBL" id="BAABLF010000030">
    <property type="protein sequence ID" value="GAA5194684.1"/>
    <property type="molecule type" value="Genomic_DNA"/>
</dbReference>
<feature type="transmembrane region" description="Helical" evidence="1">
    <location>
        <begin position="134"/>
        <end position="152"/>
    </location>
</feature>
<organism evidence="2 3">
    <name type="scientific">Ferrimonas gelatinilytica</name>
    <dbReference type="NCBI Taxonomy" id="1255257"/>
    <lineage>
        <taxon>Bacteria</taxon>
        <taxon>Pseudomonadati</taxon>
        <taxon>Pseudomonadota</taxon>
        <taxon>Gammaproteobacteria</taxon>
        <taxon>Alteromonadales</taxon>
        <taxon>Ferrimonadaceae</taxon>
        <taxon>Ferrimonas</taxon>
    </lineage>
</organism>
<comment type="caution">
    <text evidence="2">The sequence shown here is derived from an EMBL/GenBank/DDBJ whole genome shotgun (WGS) entry which is preliminary data.</text>
</comment>
<feature type="transmembrane region" description="Helical" evidence="1">
    <location>
        <begin position="109"/>
        <end position="128"/>
    </location>
</feature>
<evidence type="ECO:0000313" key="3">
    <source>
        <dbReference type="Proteomes" id="UP001501600"/>
    </source>
</evidence>
<dbReference type="RefSeq" id="WP_345317815.1">
    <property type="nucleotide sequence ID" value="NZ_BAABLF010000030.1"/>
</dbReference>
<keyword evidence="1" id="KW-0472">Membrane</keyword>
<feature type="transmembrane region" description="Helical" evidence="1">
    <location>
        <begin position="78"/>
        <end position="97"/>
    </location>
</feature>
<feature type="transmembrane region" description="Helical" evidence="1">
    <location>
        <begin position="6"/>
        <end position="26"/>
    </location>
</feature>
<keyword evidence="3" id="KW-1185">Reference proteome</keyword>
<dbReference type="Proteomes" id="UP001501600">
    <property type="component" value="Unassembled WGS sequence"/>
</dbReference>
<name>A0ABP9SF45_9GAMM</name>
<keyword evidence="1" id="KW-1133">Transmembrane helix</keyword>
<evidence type="ECO:0000256" key="1">
    <source>
        <dbReference type="SAM" id="Phobius"/>
    </source>
</evidence>
<evidence type="ECO:0000313" key="2">
    <source>
        <dbReference type="EMBL" id="GAA5194684.1"/>
    </source>
</evidence>
<reference evidence="3" key="1">
    <citation type="journal article" date="2019" name="Int. J. Syst. Evol. Microbiol.">
        <title>The Global Catalogue of Microorganisms (GCM) 10K type strain sequencing project: providing services to taxonomists for standard genome sequencing and annotation.</title>
        <authorList>
            <consortium name="The Broad Institute Genomics Platform"/>
            <consortium name="The Broad Institute Genome Sequencing Center for Infectious Disease"/>
            <person name="Wu L."/>
            <person name="Ma J."/>
        </authorList>
    </citation>
    <scope>NUCLEOTIDE SEQUENCE [LARGE SCALE GENOMIC DNA]</scope>
    <source>
        <strain evidence="3">JCM 18720</strain>
    </source>
</reference>
<protein>
    <submittedName>
        <fullName evidence="2">Uncharacterized protein</fullName>
    </submittedName>
</protein>